<accession>A0A918CYV0</accession>
<dbReference type="RefSeq" id="WP_189184031.1">
    <property type="nucleotide sequence ID" value="NZ_BMMM01000001.1"/>
</dbReference>
<dbReference type="EMBL" id="BMMM01000001">
    <property type="protein sequence ID" value="GGN49810.1"/>
    <property type="molecule type" value="Genomic_DNA"/>
</dbReference>
<dbReference type="Proteomes" id="UP000600365">
    <property type="component" value="Unassembled WGS sequence"/>
</dbReference>
<dbReference type="AlphaFoldDB" id="A0A918CYV0"/>
<evidence type="ECO:0000313" key="1">
    <source>
        <dbReference type="EMBL" id="GGN49810.1"/>
    </source>
</evidence>
<proteinExistence type="predicted"/>
<sequence length="293" mass="32200">MLVTHLALVSETDQITPSQLTRVAAALQKQATRDFDPIWKVPATVDGFDRLKDVPVGYWPMIVRDDIQQSGAAGVHLDNNGQPFSLIEYSDSWSLTASHEMLEMLGDPGGNRLVAGQSPKPGQGVVEFLVEVADPSEAPENGYTINGLLMSDFFTPHFYDPVAAPGVRYSFTGKLDGPRKILPGGYISWHDPVTDHWWQQIWFDTDQPRFRDLGRLTARAGSLRAAIDSRTGTIRRIATSGPESDRFAAARTLTAAAKESTTSRADAWRIQIDELQAGPVIEGAWEGGEHDNE</sequence>
<name>A0A918CYV0_9ACTN</name>
<keyword evidence="2" id="KW-1185">Reference proteome</keyword>
<evidence type="ECO:0000313" key="2">
    <source>
        <dbReference type="Proteomes" id="UP000600365"/>
    </source>
</evidence>
<reference evidence="1 2" key="1">
    <citation type="journal article" date="2014" name="Int. J. Syst. Evol. Microbiol.">
        <title>Complete genome sequence of Corynebacterium casei LMG S-19264T (=DSM 44701T), isolated from a smear-ripened cheese.</title>
        <authorList>
            <consortium name="US DOE Joint Genome Institute (JGI-PGF)"/>
            <person name="Walter F."/>
            <person name="Albersmeier A."/>
            <person name="Kalinowski J."/>
            <person name="Ruckert C."/>
        </authorList>
    </citation>
    <scope>NUCLEOTIDE SEQUENCE [LARGE SCALE GENOMIC DNA]</scope>
    <source>
        <strain evidence="1 2">CGMCC 4.7111</strain>
    </source>
</reference>
<comment type="caution">
    <text evidence="1">The sequence shown here is derived from an EMBL/GenBank/DDBJ whole genome shotgun (WGS) entry which is preliminary data.</text>
</comment>
<gene>
    <name evidence="1" type="ORF">GCM10011579_003880</name>
</gene>
<protein>
    <submittedName>
        <fullName evidence="1">Uncharacterized protein</fullName>
    </submittedName>
</protein>
<organism evidence="1 2">
    <name type="scientific">Streptomyces albiflavescens</name>
    <dbReference type="NCBI Taxonomy" id="1623582"/>
    <lineage>
        <taxon>Bacteria</taxon>
        <taxon>Bacillati</taxon>
        <taxon>Actinomycetota</taxon>
        <taxon>Actinomycetes</taxon>
        <taxon>Kitasatosporales</taxon>
        <taxon>Streptomycetaceae</taxon>
        <taxon>Streptomyces</taxon>
    </lineage>
</organism>